<dbReference type="AlphaFoldDB" id="A0A0N9NDV8"/>
<proteinExistence type="predicted"/>
<evidence type="ECO:0000313" key="1">
    <source>
        <dbReference type="EMBL" id="ALG85873.1"/>
    </source>
</evidence>
<accession>A0A0N9NDV8</accession>
<name>A0A0N9NDV8_9ACTN</name>
<reference evidence="1 2" key="2">
    <citation type="journal article" date="2017" name="Int. J. Syst. Evol. Microbiol.">
        <title>Gordonia phthalatica sp. nov., a di-n-butyl phthalate-degrading bacterium isolated from activated sludge.</title>
        <authorList>
            <person name="Jin D."/>
            <person name="Kong X."/>
            <person name="Jia M."/>
            <person name="Yu X."/>
            <person name="Wang X."/>
            <person name="Zhuang X."/>
            <person name="Deng Y."/>
            <person name="Bai Z."/>
        </authorList>
    </citation>
    <scope>NUCLEOTIDE SEQUENCE [LARGE SCALE GENOMIC DNA]</scope>
    <source>
        <strain evidence="1 2">QH-11</strain>
    </source>
</reference>
<evidence type="ECO:0000313" key="2">
    <source>
        <dbReference type="Proteomes" id="UP000063789"/>
    </source>
</evidence>
<protein>
    <recommendedName>
        <fullName evidence="3">AbiEi antitoxin C-terminal domain-containing protein</fullName>
    </recommendedName>
</protein>
<dbReference type="PATRIC" id="fig|1136941.3.peg.3476"/>
<dbReference type="EMBL" id="CP011853">
    <property type="protein sequence ID" value="ALG85873.1"/>
    <property type="molecule type" value="Genomic_DNA"/>
</dbReference>
<evidence type="ECO:0008006" key="3">
    <source>
        <dbReference type="Google" id="ProtNLM"/>
    </source>
</evidence>
<reference evidence="2" key="1">
    <citation type="submission" date="2015-06" db="EMBL/GenBank/DDBJ databases">
        <title>Complete genome sequence and metabolic analysis of phthalate degradation pathway in Gordonia sp. QH-11.</title>
        <authorList>
            <person name="Jin D."/>
            <person name="Kong X."/>
            <person name="Bai Z."/>
        </authorList>
    </citation>
    <scope>NUCLEOTIDE SEQUENCE [LARGE SCALE GENOMIC DNA]</scope>
    <source>
        <strain evidence="2">QH-11</strain>
    </source>
</reference>
<dbReference type="KEGG" id="goq:ACH46_17005"/>
<dbReference type="STRING" id="1136941.ACH46_17005"/>
<keyword evidence="2" id="KW-1185">Reference proteome</keyword>
<dbReference type="Proteomes" id="UP000063789">
    <property type="component" value="Chromosome"/>
</dbReference>
<dbReference type="OrthoDB" id="5146042at2"/>
<sequence length="318" mass="35820">MGDQEAEVDRILRLQDGVITKAQVMEVGPGRAYFRRQVRRRAWVAVYPGVCVNHTGPLTWRQRAWCAVLDAQPAALSHRSALRAANPKYYQGRDDEPIHIVVDASRRVPARPGIVVHYSRHFGERALMRTHPPRMRLEEAALDVAAAGADDLEAIAVLADVVQARTTTADRLIAALDRRMRMPRRKFLRDVLLNVRDGTCSVLEHEYLTKVERAHGLPKGIRQTPTESGRSGFRDVEYPELDWIVELDGRLCHDNARARDLDMERDLDAAAFEKKRSQRLGYGQVFGRACSTAAKLGRIFRDAGWTGHVKRCGPDCGI</sequence>
<organism evidence="1 2">
    <name type="scientific">Gordonia phthalatica</name>
    <dbReference type="NCBI Taxonomy" id="1136941"/>
    <lineage>
        <taxon>Bacteria</taxon>
        <taxon>Bacillati</taxon>
        <taxon>Actinomycetota</taxon>
        <taxon>Actinomycetes</taxon>
        <taxon>Mycobacteriales</taxon>
        <taxon>Gordoniaceae</taxon>
        <taxon>Gordonia</taxon>
    </lineage>
</organism>
<gene>
    <name evidence="1" type="ORF">ACH46_17005</name>
</gene>